<organism evidence="4 5">
    <name type="scientific">Sphagnum troendelagicum</name>
    <dbReference type="NCBI Taxonomy" id="128251"/>
    <lineage>
        <taxon>Eukaryota</taxon>
        <taxon>Viridiplantae</taxon>
        <taxon>Streptophyta</taxon>
        <taxon>Embryophyta</taxon>
        <taxon>Bryophyta</taxon>
        <taxon>Sphagnophytina</taxon>
        <taxon>Sphagnopsida</taxon>
        <taxon>Sphagnales</taxon>
        <taxon>Sphagnaceae</taxon>
        <taxon>Sphagnum</taxon>
    </lineage>
</organism>
<dbReference type="CDD" id="cd11378">
    <property type="entry name" value="DUF296"/>
    <property type="match status" value="1"/>
</dbReference>
<feature type="compositionally biased region" description="Low complexity" evidence="2">
    <location>
        <begin position="80"/>
        <end position="96"/>
    </location>
</feature>
<feature type="compositionally biased region" description="Low complexity" evidence="2">
    <location>
        <begin position="123"/>
        <end position="140"/>
    </location>
</feature>
<keyword evidence="1" id="KW-0539">Nucleus</keyword>
<evidence type="ECO:0000313" key="5">
    <source>
        <dbReference type="Proteomes" id="UP001497512"/>
    </source>
</evidence>
<keyword evidence="1" id="KW-0238">DNA-binding</keyword>
<evidence type="ECO:0000256" key="1">
    <source>
        <dbReference type="RuleBase" id="RU367031"/>
    </source>
</evidence>
<dbReference type="PROSITE" id="PS51742">
    <property type="entry name" value="PPC"/>
    <property type="match status" value="1"/>
</dbReference>
<protein>
    <recommendedName>
        <fullName evidence="1">AT-hook motif nuclear-localized protein</fullName>
    </recommendedName>
</protein>
<dbReference type="InterPro" id="IPR005175">
    <property type="entry name" value="PPC_dom"/>
</dbReference>
<feature type="compositionally biased region" description="Low complexity" evidence="2">
    <location>
        <begin position="312"/>
        <end position="324"/>
    </location>
</feature>
<keyword evidence="1" id="KW-0804">Transcription</keyword>
<dbReference type="InterPro" id="IPR039605">
    <property type="entry name" value="AHL"/>
</dbReference>
<dbReference type="Proteomes" id="UP001497512">
    <property type="component" value="Chromosome 19"/>
</dbReference>
<proteinExistence type="predicted"/>
<sequence>MEGREAPAAGPGGSMQVPYGLLQPRTVGLGAPQGGSMGAGSPQGLHAPAATRPAPLVMGMALGTASPSMEGGPSGPLPVMSMSPGTGMTTMSAGSMDRGEPLKRKRGRPRKYTSTDTEGNVIPLSLPLSASPAAGTPSSLSERRGRGRPLGSGKKQQLAALGVVLAGSAGQNFTPHILTIAAGEDVATKIMSFAQHGSRAVCVMSANGAISNVTLRQQSSSGGTVTYEGRYEILSLSGSYLLQDTGGGGRLRTGGLSVSLAGTDGRVIGGGVAGLLVAASPIQVVVGTFISDPGKGLSKPRLEQDTFIGLSPASASGAATSSGTPRPPKLPTPATGQQQGVGALAPPTSQTGGQTSPSMGMFQSMGPWASPQPSAEIRRADINALPGG</sequence>
<reference evidence="4" key="1">
    <citation type="submission" date="2024-02" db="EMBL/GenBank/DDBJ databases">
        <authorList>
            <consortium name="ELIXIR-Norway"/>
            <consortium name="Elixir Norway"/>
        </authorList>
    </citation>
    <scope>NUCLEOTIDE SEQUENCE</scope>
</reference>
<evidence type="ECO:0000313" key="4">
    <source>
        <dbReference type="EMBL" id="CAK9213053.1"/>
    </source>
</evidence>
<feature type="region of interest" description="Disordered" evidence="2">
    <location>
        <begin position="312"/>
        <end position="388"/>
    </location>
</feature>
<comment type="function">
    <text evidence="1">Transcription factor that specifically binds AT-rich DNA sequences related to the nuclear matrix attachment regions (MARs).</text>
</comment>
<dbReference type="Pfam" id="PF03479">
    <property type="entry name" value="PCC"/>
    <property type="match status" value="1"/>
</dbReference>
<dbReference type="PANTHER" id="PTHR31500">
    <property type="entry name" value="AT-HOOK MOTIF NUCLEAR-LOCALIZED PROTEIN 9"/>
    <property type="match status" value="1"/>
</dbReference>
<feature type="domain" description="PPC" evidence="3">
    <location>
        <begin position="167"/>
        <end position="313"/>
    </location>
</feature>
<accession>A0ABP0U513</accession>
<gene>
    <name evidence="4" type="ORF">CSSPTR1EN2_LOCUS11544</name>
</gene>
<keyword evidence="5" id="KW-1185">Reference proteome</keyword>
<comment type="subcellular location">
    <subcellularLocation>
        <location evidence="1">Nucleus</location>
    </subcellularLocation>
</comment>
<feature type="compositionally biased region" description="Polar residues" evidence="2">
    <location>
        <begin position="347"/>
        <end position="358"/>
    </location>
</feature>
<comment type="domain">
    <text evidence="1">The PPC domain mediates interactions between AHL proteins.</text>
</comment>
<dbReference type="EMBL" id="OZ019911">
    <property type="protein sequence ID" value="CAK9213053.1"/>
    <property type="molecule type" value="Genomic_DNA"/>
</dbReference>
<dbReference type="SUPFAM" id="SSF117856">
    <property type="entry name" value="AF0104/ALDC/Ptd012-like"/>
    <property type="match status" value="1"/>
</dbReference>
<evidence type="ECO:0000256" key="2">
    <source>
        <dbReference type="SAM" id="MobiDB-lite"/>
    </source>
</evidence>
<feature type="region of interest" description="Disordered" evidence="2">
    <location>
        <begin position="62"/>
        <end position="154"/>
    </location>
</feature>
<keyword evidence="1" id="KW-0805">Transcription regulation</keyword>
<dbReference type="PANTHER" id="PTHR31500:SF57">
    <property type="entry name" value="AT-HOOK MOTIF NUCLEAR-LOCALIZED PROTEIN 10"/>
    <property type="match status" value="1"/>
</dbReference>
<name>A0ABP0U513_9BRYO</name>
<evidence type="ECO:0000259" key="3">
    <source>
        <dbReference type="PROSITE" id="PS51742"/>
    </source>
</evidence>
<dbReference type="Gene3D" id="3.30.1330.80">
    <property type="entry name" value="Hypothetical protein, similar to alpha- acetolactate decarboxylase, domain 2"/>
    <property type="match status" value="1"/>
</dbReference>
<feature type="region of interest" description="Disordered" evidence="2">
    <location>
        <begin position="31"/>
        <end position="50"/>
    </location>
</feature>